<evidence type="ECO:0000256" key="6">
    <source>
        <dbReference type="SAM" id="Phobius"/>
    </source>
</evidence>
<evidence type="ECO:0000256" key="4">
    <source>
        <dbReference type="ARBA" id="ARBA00022989"/>
    </source>
</evidence>
<keyword evidence="4 6" id="KW-1133">Transmembrane helix</keyword>
<evidence type="ECO:0000256" key="2">
    <source>
        <dbReference type="ARBA" id="ARBA00022475"/>
    </source>
</evidence>
<sequence>MIFTILAMTGLTILCYVGGKWLYSRFPYPFLLPLVTSTVLLLMVLYVADIQYNDYLDGAGWLESLIGIAVVALAYPLYKQLPILKKYSLPLLVGTAVGSIVGVISTLILSSLFGFNEEIIVSLLPKSVTTAVALDLAEAFGGQTSLTAILVTVAGITGTVLYPYCCKLFRIHHVVGRGVGVGSASHAIGTAKALEYSELEGAISTVAMTLCALMVSVIIPISIFLWF</sequence>
<dbReference type="Pfam" id="PF04172">
    <property type="entry name" value="LrgB"/>
    <property type="match status" value="1"/>
</dbReference>
<keyword evidence="8" id="KW-1185">Reference proteome</keyword>
<keyword evidence="5 6" id="KW-0472">Membrane</keyword>
<dbReference type="RefSeq" id="WP_306984024.1">
    <property type="nucleotide sequence ID" value="NZ_JAUSUA010000004.1"/>
</dbReference>
<dbReference type="EMBL" id="JAUSUA010000004">
    <property type="protein sequence ID" value="MDQ0208175.1"/>
    <property type="molecule type" value="Genomic_DNA"/>
</dbReference>
<feature type="transmembrane region" description="Helical" evidence="6">
    <location>
        <begin position="30"/>
        <end position="48"/>
    </location>
</feature>
<keyword evidence="7" id="KW-0378">Hydrolase</keyword>
<evidence type="ECO:0000256" key="5">
    <source>
        <dbReference type="ARBA" id="ARBA00023136"/>
    </source>
</evidence>
<dbReference type="Proteomes" id="UP001225034">
    <property type="component" value="Unassembled WGS sequence"/>
</dbReference>
<protein>
    <submittedName>
        <fullName evidence="7">Murein hydrolase (TIGR00659 family)</fullName>
    </submittedName>
</protein>
<dbReference type="GO" id="GO:0016787">
    <property type="term" value="F:hydrolase activity"/>
    <property type="evidence" value="ECO:0007669"/>
    <property type="project" value="UniProtKB-KW"/>
</dbReference>
<evidence type="ECO:0000256" key="3">
    <source>
        <dbReference type="ARBA" id="ARBA00022692"/>
    </source>
</evidence>
<feature type="transmembrane region" description="Helical" evidence="6">
    <location>
        <begin position="202"/>
        <end position="226"/>
    </location>
</feature>
<dbReference type="PANTHER" id="PTHR30249:SF17">
    <property type="entry name" value="HOLIN-LIKE PROTEIN CIDB"/>
    <property type="match status" value="1"/>
</dbReference>
<proteinExistence type="predicted"/>
<name>A0ABT9YJY5_9BACI</name>
<evidence type="ECO:0000313" key="8">
    <source>
        <dbReference type="Proteomes" id="UP001225034"/>
    </source>
</evidence>
<organism evidence="7 8">
    <name type="scientific">Alkalicoccobacillus murimartini</name>
    <dbReference type="NCBI Taxonomy" id="171685"/>
    <lineage>
        <taxon>Bacteria</taxon>
        <taxon>Bacillati</taxon>
        <taxon>Bacillota</taxon>
        <taxon>Bacilli</taxon>
        <taxon>Bacillales</taxon>
        <taxon>Bacillaceae</taxon>
        <taxon>Alkalicoccobacillus</taxon>
    </lineage>
</organism>
<dbReference type="PANTHER" id="PTHR30249">
    <property type="entry name" value="PUTATIVE SEROTONIN TRANSPORTER"/>
    <property type="match status" value="1"/>
</dbReference>
<comment type="subcellular location">
    <subcellularLocation>
        <location evidence="1">Cell membrane</location>
        <topology evidence="1">Multi-pass membrane protein</topology>
    </subcellularLocation>
</comment>
<keyword evidence="2" id="KW-1003">Cell membrane</keyword>
<evidence type="ECO:0000313" key="7">
    <source>
        <dbReference type="EMBL" id="MDQ0208175.1"/>
    </source>
</evidence>
<feature type="transmembrane region" description="Helical" evidence="6">
    <location>
        <begin position="90"/>
        <end position="115"/>
    </location>
</feature>
<feature type="transmembrane region" description="Helical" evidence="6">
    <location>
        <begin position="6"/>
        <end position="23"/>
    </location>
</feature>
<accession>A0ABT9YJY5</accession>
<reference evidence="7 8" key="1">
    <citation type="submission" date="2023-07" db="EMBL/GenBank/DDBJ databases">
        <title>Genomic Encyclopedia of Type Strains, Phase IV (KMG-IV): sequencing the most valuable type-strain genomes for metagenomic binning, comparative biology and taxonomic classification.</title>
        <authorList>
            <person name="Goeker M."/>
        </authorList>
    </citation>
    <scope>NUCLEOTIDE SEQUENCE [LARGE SCALE GENOMIC DNA]</scope>
    <source>
        <strain evidence="7 8">DSM 19154</strain>
    </source>
</reference>
<gene>
    <name evidence="7" type="ORF">J2S05_002984</name>
</gene>
<comment type="caution">
    <text evidence="7">The sequence shown here is derived from an EMBL/GenBank/DDBJ whole genome shotgun (WGS) entry which is preliminary data.</text>
</comment>
<feature type="transmembrane region" description="Helical" evidence="6">
    <location>
        <begin position="60"/>
        <end position="78"/>
    </location>
</feature>
<keyword evidence="3 6" id="KW-0812">Transmembrane</keyword>
<dbReference type="InterPro" id="IPR007300">
    <property type="entry name" value="CidB/LrgB"/>
</dbReference>
<evidence type="ECO:0000256" key="1">
    <source>
        <dbReference type="ARBA" id="ARBA00004651"/>
    </source>
</evidence>